<protein>
    <recommendedName>
        <fullName evidence="7">DM10 domain-containing protein</fullName>
    </recommendedName>
</protein>
<evidence type="ECO:0000256" key="5">
    <source>
        <dbReference type="ARBA" id="ARBA00023273"/>
    </source>
</evidence>
<dbReference type="SMART" id="SM00676">
    <property type="entry name" value="DM10"/>
    <property type="match status" value="3"/>
</dbReference>
<dbReference type="FunFam" id="2.30.29.170:FF:000002">
    <property type="entry name" value="EF-hand domain (C-terminal) containing 1"/>
    <property type="match status" value="1"/>
</dbReference>
<organism evidence="8 9">
    <name type="scientific">Apolygus lucorum</name>
    <name type="common">Small green plant bug</name>
    <name type="synonym">Lygocoris lucorum</name>
    <dbReference type="NCBI Taxonomy" id="248454"/>
    <lineage>
        <taxon>Eukaryota</taxon>
        <taxon>Metazoa</taxon>
        <taxon>Ecdysozoa</taxon>
        <taxon>Arthropoda</taxon>
        <taxon>Hexapoda</taxon>
        <taxon>Insecta</taxon>
        <taxon>Pterygota</taxon>
        <taxon>Neoptera</taxon>
        <taxon>Paraneoptera</taxon>
        <taxon>Hemiptera</taxon>
        <taxon>Heteroptera</taxon>
        <taxon>Panheteroptera</taxon>
        <taxon>Cimicomorpha</taxon>
        <taxon>Miridae</taxon>
        <taxon>Mirini</taxon>
        <taxon>Apolygus</taxon>
    </lineage>
</organism>
<keyword evidence="5" id="KW-0966">Cell projection</keyword>
<evidence type="ECO:0000313" key="8">
    <source>
        <dbReference type="EMBL" id="KAF6202289.1"/>
    </source>
</evidence>
<dbReference type="InterPro" id="IPR040193">
    <property type="entry name" value="EFHC1/EFHC2/EFHB"/>
</dbReference>
<dbReference type="GO" id="GO:0005930">
    <property type="term" value="C:axoneme"/>
    <property type="evidence" value="ECO:0007669"/>
    <property type="project" value="UniProtKB-SubCell"/>
</dbReference>
<dbReference type="GO" id="GO:0060285">
    <property type="term" value="P:cilium-dependent cell motility"/>
    <property type="evidence" value="ECO:0007669"/>
    <property type="project" value="TreeGrafter"/>
</dbReference>
<keyword evidence="3" id="KW-0677">Repeat</keyword>
<accession>A0A8S9X1E5</accession>
<evidence type="ECO:0000259" key="7">
    <source>
        <dbReference type="PROSITE" id="PS51336"/>
    </source>
</evidence>
<dbReference type="OrthoDB" id="10255210at2759"/>
<evidence type="ECO:0000256" key="4">
    <source>
        <dbReference type="ARBA" id="ARBA00023212"/>
    </source>
</evidence>
<evidence type="ECO:0000256" key="2">
    <source>
        <dbReference type="ARBA" id="ARBA00022490"/>
    </source>
</evidence>
<keyword evidence="9" id="KW-1185">Reference proteome</keyword>
<dbReference type="GO" id="GO:0000281">
    <property type="term" value="P:mitotic cytokinesis"/>
    <property type="evidence" value="ECO:0007669"/>
    <property type="project" value="TreeGrafter"/>
</dbReference>
<proteinExistence type="predicted"/>
<keyword evidence="4" id="KW-0206">Cytoskeleton</keyword>
<feature type="domain" description="DM10" evidence="7">
    <location>
        <begin position="88"/>
        <end position="193"/>
    </location>
</feature>
<dbReference type="PROSITE" id="PS51336">
    <property type="entry name" value="DM10"/>
    <property type="match status" value="3"/>
</dbReference>
<evidence type="ECO:0000256" key="3">
    <source>
        <dbReference type="ARBA" id="ARBA00022737"/>
    </source>
</evidence>
<reference evidence="8" key="1">
    <citation type="journal article" date="2021" name="Mol. Ecol. Resour.">
        <title>Apolygus lucorum genome provides insights into omnivorousness and mesophyll feeding.</title>
        <authorList>
            <person name="Liu Y."/>
            <person name="Liu H."/>
            <person name="Wang H."/>
            <person name="Huang T."/>
            <person name="Liu B."/>
            <person name="Yang B."/>
            <person name="Yin L."/>
            <person name="Li B."/>
            <person name="Zhang Y."/>
            <person name="Zhang S."/>
            <person name="Jiang F."/>
            <person name="Zhang X."/>
            <person name="Ren Y."/>
            <person name="Wang B."/>
            <person name="Wang S."/>
            <person name="Lu Y."/>
            <person name="Wu K."/>
            <person name="Fan W."/>
            <person name="Wang G."/>
        </authorList>
    </citation>
    <scope>NUCLEOTIDE SEQUENCE</scope>
    <source>
        <strain evidence="8">12Hb</strain>
    </source>
</reference>
<dbReference type="FunFam" id="2.30.29.170:FF:000004">
    <property type="entry name" value="EF-hand domain containing 2"/>
    <property type="match status" value="1"/>
</dbReference>
<name>A0A8S9X1E5_APOLU</name>
<keyword evidence="2" id="KW-0963">Cytoplasm</keyword>
<feature type="domain" description="DM10" evidence="7">
    <location>
        <begin position="413"/>
        <end position="517"/>
    </location>
</feature>
<evidence type="ECO:0000256" key="6">
    <source>
        <dbReference type="SAM" id="MobiDB-lite"/>
    </source>
</evidence>
<dbReference type="Pfam" id="PF06565">
    <property type="entry name" value="DM10_dom"/>
    <property type="match status" value="3"/>
</dbReference>
<comment type="subcellular location">
    <subcellularLocation>
        <location evidence="1">Cytoplasm</location>
        <location evidence="1">Cytoskeleton</location>
        <location evidence="1">Cilium axoneme</location>
    </subcellularLocation>
</comment>
<comment type="caution">
    <text evidence="8">The sequence shown here is derived from an EMBL/GenBank/DDBJ whole genome shotgun (WGS) entry which is preliminary data.</text>
</comment>
<feature type="domain" description="DM10" evidence="7">
    <location>
        <begin position="236"/>
        <end position="355"/>
    </location>
</feature>
<dbReference type="GO" id="GO:0007052">
    <property type="term" value="P:mitotic spindle organization"/>
    <property type="evidence" value="ECO:0007669"/>
    <property type="project" value="TreeGrafter"/>
</dbReference>
<evidence type="ECO:0000256" key="1">
    <source>
        <dbReference type="ARBA" id="ARBA00004430"/>
    </source>
</evidence>
<dbReference type="Proteomes" id="UP000466442">
    <property type="component" value="Linkage Group LG12"/>
</dbReference>
<dbReference type="Gene3D" id="2.30.29.170">
    <property type="match status" value="3"/>
</dbReference>
<dbReference type="PANTHER" id="PTHR12086:SF9">
    <property type="entry name" value="EF-HAND DOMAIN-CONTAINING PROTEIN 1"/>
    <property type="match status" value="1"/>
</dbReference>
<evidence type="ECO:0000313" key="9">
    <source>
        <dbReference type="Proteomes" id="UP000466442"/>
    </source>
</evidence>
<gene>
    <name evidence="8" type="ORF">GE061_004687</name>
</gene>
<dbReference type="PANTHER" id="PTHR12086">
    <property type="entry name" value="EF-HAND DOMAIN C-TERMINAL CONTAINING PROTEIN"/>
    <property type="match status" value="1"/>
</dbReference>
<dbReference type="InterPro" id="IPR006602">
    <property type="entry name" value="DM10_dom"/>
</dbReference>
<feature type="region of interest" description="Disordered" evidence="6">
    <location>
        <begin position="559"/>
        <end position="586"/>
    </location>
</feature>
<dbReference type="GO" id="GO:0072686">
    <property type="term" value="C:mitotic spindle"/>
    <property type="evidence" value="ECO:0007669"/>
    <property type="project" value="TreeGrafter"/>
</dbReference>
<dbReference type="GO" id="GO:0043014">
    <property type="term" value="F:alpha-tubulin binding"/>
    <property type="evidence" value="ECO:0007669"/>
    <property type="project" value="TreeGrafter"/>
</dbReference>
<sequence length="586" mass="67711">MEGLPFLPGYTFNDVTRQQHNVSHNFVYKNGYPIVKEPSSGVGGEPLDIEGILYCHEPDPVSYDPSLTYGRTQQHVPSLFKPHFVLYDKKCLAFKAFFKQGVPNSPNEHYRVHHVNIVYFLEDDTMLIAEPTTPDAGYPQGTIVRRCKLPKNTLGEYFHWKDLNNGVDLTANGIVYHICSCDKWTREYLMSQGVEVNEDEPLPKDPYTDRRITENAAKSFKTPPFADKFYKFLVYDKKVLRFTGVWDDRDSEYGTFDKYSILYYLADDTFEIQKLPLGREKELNPVLLSKTKIPKNWKHTGRDFPSIYLEKCDEDLGGFYSPDDLVIGNTIFVFGRRFLIIDCDKATRDFYNDVLHVEQPNPICVEDEKAREIPVRPIPKYTGIGTHEDSIQSFYTFNPQPPKLDLVRYLLNMSKILRYTAVMDVVHPDDALRSFIIQYRLSDGYLSVNEEKIRNTGFLGGTFLKYTLIPKHGSDPDNPQYLTPADFYLGATVNVFSHRFIITGVDLAVYRYMEANPTKFRKEVIDEIRKDLTRKNLLTEDVKEVADFRKREEIAEPMFEEPPDFQPIHVGGANQPLPNPDCLKRT</sequence>
<dbReference type="EMBL" id="WIXP02000012">
    <property type="protein sequence ID" value="KAF6202289.1"/>
    <property type="molecule type" value="Genomic_DNA"/>
</dbReference>
<dbReference type="AlphaFoldDB" id="A0A8S9X1E5"/>